<protein>
    <submittedName>
        <fullName evidence="1">Uncharacterized protein</fullName>
    </submittedName>
</protein>
<organism evidence="1 2">
    <name type="scientific">Haloferax volcanii JCM 10717</name>
    <dbReference type="NCBI Taxonomy" id="1227458"/>
    <lineage>
        <taxon>Archaea</taxon>
        <taxon>Methanobacteriati</taxon>
        <taxon>Methanobacteriota</taxon>
        <taxon>Stenosarchaea group</taxon>
        <taxon>Halobacteria</taxon>
        <taxon>Halobacteriales</taxon>
        <taxon>Haloferacaceae</taxon>
        <taxon>Haloferax</taxon>
    </lineage>
</organism>
<comment type="caution">
    <text evidence="1">The sequence shown here is derived from an EMBL/GenBank/DDBJ whole genome shotgun (WGS) entry which is preliminary data.</text>
</comment>
<sequence length="108" mass="12067">MAILITRIDTVGKLFHQFFIRREASPSVLLAKMGFNYLTCPVPHSERKGFLNDTYRSQVIDVLQIWRKSTELISGDQLRAPSSSKSKAGGKMPAQLGRFLGLIECLLG</sequence>
<gene>
    <name evidence="1" type="ORF">C452_01815</name>
</gene>
<evidence type="ECO:0000313" key="2">
    <source>
        <dbReference type="Proteomes" id="UP000011577"/>
    </source>
</evidence>
<dbReference type="Proteomes" id="UP000011577">
    <property type="component" value="Unassembled WGS sequence"/>
</dbReference>
<dbReference type="EMBL" id="AOLL01000003">
    <property type="protein sequence ID" value="ELZ94529.1"/>
    <property type="molecule type" value="Genomic_DNA"/>
</dbReference>
<dbReference type="AlphaFoldDB" id="M0IGH4"/>
<accession>M0IGH4</accession>
<evidence type="ECO:0000313" key="1">
    <source>
        <dbReference type="EMBL" id="ELZ94529.1"/>
    </source>
</evidence>
<reference evidence="1 2" key="1">
    <citation type="journal article" date="2014" name="PLoS Genet.">
        <title>Phylogenetically driven sequencing of extremely halophilic archaea reveals strategies for static and dynamic osmo-response.</title>
        <authorList>
            <person name="Becker E.A."/>
            <person name="Seitzer P.M."/>
            <person name="Tritt A."/>
            <person name="Larsen D."/>
            <person name="Krusor M."/>
            <person name="Yao A.I."/>
            <person name="Wu D."/>
            <person name="Madern D."/>
            <person name="Eisen J.A."/>
            <person name="Darling A.E."/>
            <person name="Facciotti M.T."/>
        </authorList>
    </citation>
    <scope>NUCLEOTIDE SEQUENCE [LARGE SCALE GENOMIC DNA]</scope>
    <source>
        <strain evidence="1 2">JCM 10717</strain>
    </source>
</reference>
<name>M0IGH4_HALVO</name>
<proteinExistence type="predicted"/>